<dbReference type="InterPro" id="IPR036977">
    <property type="entry name" value="DNA_primase_Znf_CHC2"/>
</dbReference>
<dbReference type="GO" id="GO:0008270">
    <property type="term" value="F:zinc ion binding"/>
    <property type="evidence" value="ECO:0007669"/>
    <property type="project" value="UniProtKB-KW"/>
</dbReference>
<feature type="domain" description="Zinc finger CHC2-type" evidence="4">
    <location>
        <begin position="31"/>
        <end position="85"/>
    </location>
</feature>
<dbReference type="OrthoDB" id="8536512at2"/>
<evidence type="ECO:0000256" key="1">
    <source>
        <dbReference type="ARBA" id="ARBA00022723"/>
    </source>
</evidence>
<dbReference type="GO" id="GO:0003899">
    <property type="term" value="F:DNA-directed RNA polymerase activity"/>
    <property type="evidence" value="ECO:0007669"/>
    <property type="project" value="InterPro"/>
</dbReference>
<organism evidence="5 6">
    <name type="scientific">Capnocytophaga canis</name>
    <dbReference type="NCBI Taxonomy" id="1848903"/>
    <lineage>
        <taxon>Bacteria</taxon>
        <taxon>Pseudomonadati</taxon>
        <taxon>Bacteroidota</taxon>
        <taxon>Flavobacteriia</taxon>
        <taxon>Flavobacteriales</taxon>
        <taxon>Flavobacteriaceae</taxon>
        <taxon>Capnocytophaga</taxon>
    </lineage>
</organism>
<dbReference type="InterPro" id="IPR002694">
    <property type="entry name" value="Znf_CHC2"/>
</dbReference>
<keyword evidence="2" id="KW-0863">Zinc-finger</keyword>
<dbReference type="PANTHER" id="PTHR30313">
    <property type="entry name" value="DNA PRIMASE"/>
    <property type="match status" value="1"/>
</dbReference>
<protein>
    <recommendedName>
        <fullName evidence="4">Zinc finger CHC2-type domain-containing protein</fullName>
    </recommendedName>
</protein>
<dbReference type="SUPFAM" id="SSF57783">
    <property type="entry name" value="Zinc beta-ribbon"/>
    <property type="match status" value="1"/>
</dbReference>
<dbReference type="SMART" id="SM00400">
    <property type="entry name" value="ZnF_CHCC"/>
    <property type="match status" value="1"/>
</dbReference>
<dbReference type="AlphaFoldDB" id="A0A0B7IWC1"/>
<dbReference type="CDD" id="cd00188">
    <property type="entry name" value="TOPRIM"/>
    <property type="match status" value="1"/>
</dbReference>
<dbReference type="RefSeq" id="WP_042010088.1">
    <property type="nucleotide sequence ID" value="NZ_CDOL01000281.1"/>
</dbReference>
<name>A0A0B7IWC1_9FLAO</name>
<dbReference type="Pfam" id="PF01807">
    <property type="entry name" value="Zn_ribbon_DnaG"/>
    <property type="match status" value="1"/>
</dbReference>
<dbReference type="GO" id="GO:0003677">
    <property type="term" value="F:DNA binding"/>
    <property type="evidence" value="ECO:0007669"/>
    <property type="project" value="InterPro"/>
</dbReference>
<dbReference type="PANTHER" id="PTHR30313:SF2">
    <property type="entry name" value="DNA PRIMASE"/>
    <property type="match status" value="1"/>
</dbReference>
<dbReference type="Pfam" id="PF13155">
    <property type="entry name" value="Toprim_2"/>
    <property type="match status" value="1"/>
</dbReference>
<evidence type="ECO:0000256" key="2">
    <source>
        <dbReference type="ARBA" id="ARBA00022771"/>
    </source>
</evidence>
<dbReference type="Proteomes" id="UP000038200">
    <property type="component" value="Unassembled WGS sequence"/>
</dbReference>
<sequence length="308" mass="36033">MNAQQIKDNIAITDVLAFFSLFPKKIQNNKLMYLSPFRKENTPSLSVDEKKNIFFDFGEGIGGSSIDFVMKYKNISFTEAIKFMNENFSNRIDRIEFIKKNTLDKDDSVQKNTKILEVKEIYNYNLKNYIQERKIDLEVAKKYLKEVHFESNGKELYGVGFSNEKNGWEIRNSFYKGNIGGKDISYIKNSDTRELCIFEGFFDFLSYLTMNQNGNKNFLILNTLAFVFPLENQLHINSDISKKVFDLIKSQNKIELFLDNDEAGNRAKKIINNIHSNVIDNSILYEKYNDLNDFLCKEKFQKSNKIKL</sequence>
<dbReference type="InterPro" id="IPR050219">
    <property type="entry name" value="DnaG_primase"/>
</dbReference>
<dbReference type="EMBL" id="CDOL01000281">
    <property type="protein sequence ID" value="CEN54407.1"/>
    <property type="molecule type" value="Genomic_DNA"/>
</dbReference>
<keyword evidence="1" id="KW-0479">Metal-binding</keyword>
<evidence type="ECO:0000256" key="3">
    <source>
        <dbReference type="ARBA" id="ARBA00022833"/>
    </source>
</evidence>
<dbReference type="Gene3D" id="3.90.580.10">
    <property type="entry name" value="Zinc finger, CHC2-type domain"/>
    <property type="match status" value="1"/>
</dbReference>
<reference evidence="5 6" key="1">
    <citation type="submission" date="2015-01" db="EMBL/GenBank/DDBJ databases">
        <authorList>
            <person name="Xiang T."/>
            <person name="Song Y."/>
            <person name="Huang L."/>
            <person name="Wang B."/>
            <person name="Wu P."/>
        </authorList>
    </citation>
    <scope>NUCLEOTIDE SEQUENCE [LARGE SCALE GENOMIC DNA]</scope>
    <source>
        <strain evidence="5 6">CcD93</strain>
    </source>
</reference>
<proteinExistence type="predicted"/>
<dbReference type="GO" id="GO:0005737">
    <property type="term" value="C:cytoplasm"/>
    <property type="evidence" value="ECO:0007669"/>
    <property type="project" value="TreeGrafter"/>
</dbReference>
<accession>A0A0B7IWC1</accession>
<evidence type="ECO:0000313" key="5">
    <source>
        <dbReference type="EMBL" id="CEN54407.1"/>
    </source>
</evidence>
<evidence type="ECO:0000313" key="6">
    <source>
        <dbReference type="Proteomes" id="UP000038200"/>
    </source>
</evidence>
<gene>
    <name evidence="5" type="ORF">CCAND93_880004</name>
</gene>
<evidence type="ECO:0000259" key="4">
    <source>
        <dbReference type="SMART" id="SM00400"/>
    </source>
</evidence>
<dbReference type="GO" id="GO:0006269">
    <property type="term" value="P:DNA replication, synthesis of primer"/>
    <property type="evidence" value="ECO:0007669"/>
    <property type="project" value="TreeGrafter"/>
</dbReference>
<keyword evidence="3" id="KW-0862">Zinc</keyword>
<dbReference type="Gene3D" id="3.40.1360.10">
    <property type="match status" value="1"/>
</dbReference>